<dbReference type="OMA" id="ETAIWEM"/>
<dbReference type="AlphaFoldDB" id="L8HI36"/>
<feature type="transmembrane region" description="Helical" evidence="6">
    <location>
        <begin position="57"/>
        <end position="76"/>
    </location>
</feature>
<organism evidence="7 8">
    <name type="scientific">Acanthamoeba castellanii (strain ATCC 30010 / Neff)</name>
    <dbReference type="NCBI Taxonomy" id="1257118"/>
    <lineage>
        <taxon>Eukaryota</taxon>
        <taxon>Amoebozoa</taxon>
        <taxon>Discosea</taxon>
        <taxon>Longamoebia</taxon>
        <taxon>Centramoebida</taxon>
        <taxon>Acanthamoebidae</taxon>
        <taxon>Acanthamoeba</taxon>
    </lineage>
</organism>
<dbReference type="PANTHER" id="PTHR12841:SF6">
    <property type="entry name" value="PROTEIN UNC-50 HOMOLOG"/>
    <property type="match status" value="1"/>
</dbReference>
<dbReference type="Pfam" id="PF05216">
    <property type="entry name" value="UNC-50"/>
    <property type="match status" value="1"/>
</dbReference>
<evidence type="ECO:0000256" key="3">
    <source>
        <dbReference type="ARBA" id="ARBA00022692"/>
    </source>
</evidence>
<dbReference type="STRING" id="1257118.L8HI36"/>
<accession>L8HI36</accession>
<evidence type="ECO:0008006" key="9">
    <source>
        <dbReference type="Google" id="ProtNLM"/>
    </source>
</evidence>
<dbReference type="RefSeq" id="XP_004354055.1">
    <property type="nucleotide sequence ID" value="XM_004354003.1"/>
</dbReference>
<keyword evidence="8" id="KW-1185">Reference proteome</keyword>
<keyword evidence="5 6" id="KW-0472">Membrane</keyword>
<evidence type="ECO:0000256" key="2">
    <source>
        <dbReference type="ARBA" id="ARBA00006293"/>
    </source>
</evidence>
<dbReference type="GeneID" id="14925381"/>
<evidence type="ECO:0000313" key="8">
    <source>
        <dbReference type="Proteomes" id="UP000011083"/>
    </source>
</evidence>
<dbReference type="GO" id="GO:0000139">
    <property type="term" value="C:Golgi membrane"/>
    <property type="evidence" value="ECO:0007669"/>
    <property type="project" value="TreeGrafter"/>
</dbReference>
<protein>
    <recommendedName>
        <fullName evidence="9">UNC-50 family protein</fullName>
    </recommendedName>
</protein>
<sequence length="232" mass="27177">MLPSYTTNRFNGSRSYIPEYLRRIIHYPQMDIEYTFCYRTTSWRKQTKNQWARDDPAFIAILVLFMAVAAIAYSVAFNAWNPVTLLRIMFWAAFIEFLGLGLATATLGWFVANKYLRVQSLHAVDQKVEWLYAFDVHCNSFFPLFVVLYVLQFFLLPLILGTGFFSTVIANSMYAFAFSYYFYVTFLGYNVLPFLHHTVLFLYPIGAVGLFYVLSLLFRFNCSVFVMNYYFG</sequence>
<comment type="similarity">
    <text evidence="2">Belongs to the unc-50 family.</text>
</comment>
<evidence type="ECO:0000256" key="4">
    <source>
        <dbReference type="ARBA" id="ARBA00022989"/>
    </source>
</evidence>
<dbReference type="InterPro" id="IPR007881">
    <property type="entry name" value="UNC-50"/>
</dbReference>
<keyword evidence="3 6" id="KW-0812">Transmembrane</keyword>
<dbReference type="Proteomes" id="UP000011083">
    <property type="component" value="Unassembled WGS sequence"/>
</dbReference>
<evidence type="ECO:0000313" key="7">
    <source>
        <dbReference type="EMBL" id="ELR24358.1"/>
    </source>
</evidence>
<dbReference type="VEuPathDB" id="AmoebaDB:ACA1_165790"/>
<evidence type="ECO:0000256" key="1">
    <source>
        <dbReference type="ARBA" id="ARBA00004141"/>
    </source>
</evidence>
<dbReference type="OrthoDB" id="10027013at2759"/>
<dbReference type="KEGG" id="acan:ACA1_165790"/>
<evidence type="ECO:0000256" key="6">
    <source>
        <dbReference type="SAM" id="Phobius"/>
    </source>
</evidence>
<feature type="transmembrane region" description="Helical" evidence="6">
    <location>
        <begin position="88"/>
        <end position="110"/>
    </location>
</feature>
<reference evidence="7 8" key="1">
    <citation type="journal article" date="2013" name="Genome Biol.">
        <title>Genome of Acanthamoeba castellanii highlights extensive lateral gene transfer and early evolution of tyrosine kinase signaling.</title>
        <authorList>
            <person name="Clarke M."/>
            <person name="Lohan A.J."/>
            <person name="Liu B."/>
            <person name="Lagkouvardos I."/>
            <person name="Roy S."/>
            <person name="Zafar N."/>
            <person name="Bertelli C."/>
            <person name="Schilde C."/>
            <person name="Kianianmomeni A."/>
            <person name="Burglin T.R."/>
            <person name="Frech C."/>
            <person name="Turcotte B."/>
            <person name="Kopec K.O."/>
            <person name="Synnott J.M."/>
            <person name="Choo C."/>
            <person name="Paponov I."/>
            <person name="Finkler A."/>
            <person name="Soon Heng Tan C."/>
            <person name="Hutchins A.P."/>
            <person name="Weinmeier T."/>
            <person name="Rattei T."/>
            <person name="Chu J.S."/>
            <person name="Gimenez G."/>
            <person name="Irimia M."/>
            <person name="Rigden D.J."/>
            <person name="Fitzpatrick D.A."/>
            <person name="Lorenzo-Morales J."/>
            <person name="Bateman A."/>
            <person name="Chiu C.H."/>
            <person name="Tang P."/>
            <person name="Hegemann P."/>
            <person name="Fromm H."/>
            <person name="Raoult D."/>
            <person name="Greub G."/>
            <person name="Miranda-Saavedra D."/>
            <person name="Chen N."/>
            <person name="Nash P."/>
            <person name="Ginger M.L."/>
            <person name="Horn M."/>
            <person name="Schaap P."/>
            <person name="Caler L."/>
            <person name="Loftus B."/>
        </authorList>
    </citation>
    <scope>NUCLEOTIDE SEQUENCE [LARGE SCALE GENOMIC DNA]</scope>
    <source>
        <strain evidence="7 8">Neff</strain>
    </source>
</reference>
<proteinExistence type="inferred from homology"/>
<name>L8HI36_ACACF</name>
<gene>
    <name evidence="7" type="ORF">ACA1_165790</name>
</gene>
<keyword evidence="4 6" id="KW-1133">Transmembrane helix</keyword>
<comment type="subcellular location">
    <subcellularLocation>
        <location evidence="1">Membrane</location>
        <topology evidence="1">Multi-pass membrane protein</topology>
    </subcellularLocation>
</comment>
<evidence type="ECO:0000256" key="5">
    <source>
        <dbReference type="ARBA" id="ARBA00023136"/>
    </source>
</evidence>
<feature type="transmembrane region" description="Helical" evidence="6">
    <location>
        <begin position="194"/>
        <end position="218"/>
    </location>
</feature>
<dbReference type="EMBL" id="KB007830">
    <property type="protein sequence ID" value="ELR24358.1"/>
    <property type="molecule type" value="Genomic_DNA"/>
</dbReference>
<dbReference type="PANTHER" id="PTHR12841">
    <property type="entry name" value="PROTEIN UNC-50 HOMOLOG"/>
    <property type="match status" value="1"/>
</dbReference>